<keyword evidence="3" id="KW-1185">Reference proteome</keyword>
<dbReference type="EMBL" id="JANPWB010000007">
    <property type="protein sequence ID" value="KAJ1169842.1"/>
    <property type="molecule type" value="Genomic_DNA"/>
</dbReference>
<accession>A0AAV7T0B7</accession>
<evidence type="ECO:0000313" key="2">
    <source>
        <dbReference type="EMBL" id="KAJ1169842.1"/>
    </source>
</evidence>
<comment type="caution">
    <text evidence="2">The sequence shown here is derived from an EMBL/GenBank/DDBJ whole genome shotgun (WGS) entry which is preliminary data.</text>
</comment>
<dbReference type="Proteomes" id="UP001066276">
    <property type="component" value="Chromosome 4_1"/>
</dbReference>
<sequence>MILQGLSSLLPEFLADLLIASAFFTCVAVFVALRWMKQRGTKLAIERARMQRDRGLENMGKAVQQHWKEVGSAHTCARGALSGVDKSDNFPNFVRFGR</sequence>
<dbReference type="AlphaFoldDB" id="A0AAV7T0B7"/>
<name>A0AAV7T0B7_PLEWA</name>
<evidence type="ECO:0000256" key="1">
    <source>
        <dbReference type="SAM" id="Phobius"/>
    </source>
</evidence>
<keyword evidence="1" id="KW-1133">Transmembrane helix</keyword>
<evidence type="ECO:0000313" key="3">
    <source>
        <dbReference type="Proteomes" id="UP001066276"/>
    </source>
</evidence>
<keyword evidence="1" id="KW-0812">Transmembrane</keyword>
<protein>
    <submittedName>
        <fullName evidence="2">Uncharacterized protein</fullName>
    </submittedName>
</protein>
<gene>
    <name evidence="2" type="ORF">NDU88_001730</name>
</gene>
<feature type="transmembrane region" description="Helical" evidence="1">
    <location>
        <begin position="13"/>
        <end position="33"/>
    </location>
</feature>
<proteinExistence type="predicted"/>
<reference evidence="2" key="1">
    <citation type="journal article" date="2022" name="bioRxiv">
        <title>Sequencing and chromosome-scale assembly of the giantPleurodeles waltlgenome.</title>
        <authorList>
            <person name="Brown T."/>
            <person name="Elewa A."/>
            <person name="Iarovenko S."/>
            <person name="Subramanian E."/>
            <person name="Araus A.J."/>
            <person name="Petzold A."/>
            <person name="Susuki M."/>
            <person name="Suzuki K.-i.T."/>
            <person name="Hayashi T."/>
            <person name="Toyoda A."/>
            <person name="Oliveira C."/>
            <person name="Osipova E."/>
            <person name="Leigh N.D."/>
            <person name="Simon A."/>
            <person name="Yun M.H."/>
        </authorList>
    </citation>
    <scope>NUCLEOTIDE SEQUENCE</scope>
    <source>
        <strain evidence="2">20211129_DDA</strain>
        <tissue evidence="2">Liver</tissue>
    </source>
</reference>
<organism evidence="2 3">
    <name type="scientific">Pleurodeles waltl</name>
    <name type="common">Iberian ribbed newt</name>
    <dbReference type="NCBI Taxonomy" id="8319"/>
    <lineage>
        <taxon>Eukaryota</taxon>
        <taxon>Metazoa</taxon>
        <taxon>Chordata</taxon>
        <taxon>Craniata</taxon>
        <taxon>Vertebrata</taxon>
        <taxon>Euteleostomi</taxon>
        <taxon>Amphibia</taxon>
        <taxon>Batrachia</taxon>
        <taxon>Caudata</taxon>
        <taxon>Salamandroidea</taxon>
        <taxon>Salamandridae</taxon>
        <taxon>Pleurodelinae</taxon>
        <taxon>Pleurodeles</taxon>
    </lineage>
</organism>
<keyword evidence="1" id="KW-0472">Membrane</keyword>